<dbReference type="GO" id="GO:0005829">
    <property type="term" value="C:cytosol"/>
    <property type="evidence" value="ECO:0007669"/>
    <property type="project" value="TreeGrafter"/>
</dbReference>
<dbReference type="GO" id="GO:0004315">
    <property type="term" value="F:3-oxoacyl-[acyl-carrier-protein] synthase activity"/>
    <property type="evidence" value="ECO:0007669"/>
    <property type="project" value="UniProtKB-EC"/>
</dbReference>
<dbReference type="Gene3D" id="3.40.47.10">
    <property type="match status" value="1"/>
</dbReference>
<dbReference type="SMART" id="SM00825">
    <property type="entry name" value="PKS_KS"/>
    <property type="match status" value="1"/>
</dbReference>
<dbReference type="GO" id="GO:0016787">
    <property type="term" value="F:hydrolase activity"/>
    <property type="evidence" value="ECO:0007669"/>
    <property type="project" value="UniProtKB-KW"/>
</dbReference>
<keyword evidence="6" id="KW-1185">Reference proteome</keyword>
<evidence type="ECO:0000313" key="6">
    <source>
        <dbReference type="Proteomes" id="UP000236621"/>
    </source>
</evidence>
<sequence>EPRAGLRYDFPVLPERHDEAVPGDVPRLEGLLDLESLPVIAGFGEVSSVGSSRTRWELEAHGEFSIEGCVELAWMTGLIRYERRRVRDGADAGAGWVECETGAPIADADVKRRLEGRLRAHTGIRLLDADASSNADPRLRDMLHEVGAEEDLPPFECSPQAAEAFRARHGSAVEVLGRSGDGAAATVRVRVRRGASIFVPKAINTDYFVGAQVPTGWDAARYGIPPEVLTQADRPALYALVCTVEAFLAAGLTDVYELYRYLHVSDVGNCLGSGAGGASAIQVFHEQRLLGREIRSDVLSEAFVGTASAWVNLLLLSASGPLRSGAGACASSLESLDNACDLIASGRAKFCLAGGYDVFTRPIYYEFGEMSALINSARDARCGREPAEMSRPFTTTRGGFVLSEGVGIQVVTTAALALEMGLPVYGVVALTHMAADKAGRSIPAPGGGILTAASQTDAGAAASSCLLANPALRARRIRASLGHVDRQCEADIDAIKMEADWIEARGPGRGPAAAETEAQIEGIRQAARREKQAVLRALGHDFWRNNPHISPISGALSVFGLTVQDISFASMHGTATRLNDLNECATLDRQMRHLGRDPGNPLLTIAQKSVVGHGVGASGAWAVNGALQAMHSGIIPGNRNADDIDPHLAGFDHLLLANENIVVRPDDIKAFSVTSFGFGQKGAQVIVVHPRYLYAAVSEPEYCAYRAKQISRARIASRELDRGLHGEGMFKAKEAPPYVGDEHAFLLNPLARTG</sequence>
<evidence type="ECO:0000256" key="2">
    <source>
        <dbReference type="ARBA" id="ARBA00013191"/>
    </source>
</evidence>
<dbReference type="OrthoDB" id="5097519at2759"/>
<dbReference type="Proteomes" id="UP000236621">
    <property type="component" value="Unassembled WGS sequence"/>
</dbReference>
<comment type="similarity">
    <text evidence="1">Belongs to the thiolase-like superfamily. Beta-ketoacyl-ACP synthases family.</text>
</comment>
<dbReference type="InterPro" id="IPR047224">
    <property type="entry name" value="FAS_alpha_su_C"/>
</dbReference>
<dbReference type="PROSITE" id="PS52004">
    <property type="entry name" value="KS3_2"/>
    <property type="match status" value="1"/>
</dbReference>
<keyword evidence="3 5" id="KW-0808">Transferase</keyword>
<dbReference type="STRING" id="45235.A0A2K3Q928"/>
<dbReference type="AlphaFoldDB" id="A0A2K3Q928"/>
<dbReference type="PANTHER" id="PTHR11712">
    <property type="entry name" value="POLYKETIDE SYNTHASE-RELATED"/>
    <property type="match status" value="1"/>
</dbReference>
<feature type="domain" description="Ketosynthase family 3 (KS3)" evidence="4">
    <location>
        <begin position="140"/>
        <end position="689"/>
    </location>
</feature>
<dbReference type="SUPFAM" id="SSF53901">
    <property type="entry name" value="Thiolase-like"/>
    <property type="match status" value="2"/>
</dbReference>
<evidence type="ECO:0000256" key="1">
    <source>
        <dbReference type="ARBA" id="ARBA00008467"/>
    </source>
</evidence>
<keyword evidence="5" id="KW-0378">Hydrolase</keyword>
<accession>A0A2K3Q928</accession>
<dbReference type="InterPro" id="IPR014030">
    <property type="entry name" value="Ketoacyl_synth_N"/>
</dbReference>
<dbReference type="EMBL" id="NRSZ01000986">
    <property type="protein sequence ID" value="PNY24048.1"/>
    <property type="molecule type" value="Genomic_DNA"/>
</dbReference>
<protein>
    <recommendedName>
        <fullName evidence="2">beta-ketoacyl-[acyl-carrier-protein] synthase I</fullName>
        <ecNumber evidence="2">2.3.1.41</ecNumber>
    </recommendedName>
</protein>
<dbReference type="PANTHER" id="PTHR11712:SF336">
    <property type="entry name" value="3-OXOACYL-[ACYL-CARRIER-PROTEIN] SYNTHASE, MITOCHONDRIAL"/>
    <property type="match status" value="1"/>
</dbReference>
<dbReference type="InterPro" id="IPR000794">
    <property type="entry name" value="Beta-ketoacyl_synthase"/>
</dbReference>
<dbReference type="InterPro" id="IPR014031">
    <property type="entry name" value="Ketoacyl_synth_C"/>
</dbReference>
<dbReference type="GO" id="GO:0006633">
    <property type="term" value="P:fatty acid biosynthetic process"/>
    <property type="evidence" value="ECO:0007669"/>
    <property type="project" value="TreeGrafter"/>
</dbReference>
<dbReference type="CDD" id="cd00828">
    <property type="entry name" value="elong_cond_enzymes"/>
    <property type="match status" value="1"/>
</dbReference>
<evidence type="ECO:0000313" key="5">
    <source>
        <dbReference type="EMBL" id="PNY24048.1"/>
    </source>
</evidence>
<name>A0A2K3Q928_9HYPO</name>
<dbReference type="Pfam" id="PF00109">
    <property type="entry name" value="ketoacyl-synt"/>
    <property type="match status" value="1"/>
</dbReference>
<evidence type="ECO:0000256" key="3">
    <source>
        <dbReference type="ARBA" id="ARBA00022679"/>
    </source>
</evidence>
<dbReference type="InterPro" id="IPR016039">
    <property type="entry name" value="Thiolase-like"/>
</dbReference>
<dbReference type="Gene3D" id="6.10.140.1410">
    <property type="match status" value="1"/>
</dbReference>
<feature type="non-terminal residue" evidence="5">
    <location>
        <position position="754"/>
    </location>
</feature>
<dbReference type="InterPro" id="IPR020841">
    <property type="entry name" value="PKS_Beta-ketoAc_synthase_dom"/>
</dbReference>
<comment type="caution">
    <text evidence="5">The sequence shown here is derived from an EMBL/GenBank/DDBJ whole genome shotgun (WGS) entry which is preliminary data.</text>
</comment>
<gene>
    <name evidence="5" type="ORF">TCAP_06012</name>
</gene>
<organism evidence="5 6">
    <name type="scientific">Tolypocladium capitatum</name>
    <dbReference type="NCBI Taxonomy" id="45235"/>
    <lineage>
        <taxon>Eukaryota</taxon>
        <taxon>Fungi</taxon>
        <taxon>Dikarya</taxon>
        <taxon>Ascomycota</taxon>
        <taxon>Pezizomycotina</taxon>
        <taxon>Sordariomycetes</taxon>
        <taxon>Hypocreomycetidae</taxon>
        <taxon>Hypocreales</taxon>
        <taxon>Ophiocordycipitaceae</taxon>
        <taxon>Tolypocladium</taxon>
    </lineage>
</organism>
<proteinExistence type="inferred from homology"/>
<reference evidence="5 6" key="1">
    <citation type="submission" date="2017-08" db="EMBL/GenBank/DDBJ databases">
        <title>Harnessing the power of phylogenomics to disentangle the directionality and signatures of interkingdom host jumping in the parasitic fungal genus Tolypocladium.</title>
        <authorList>
            <person name="Quandt C.A."/>
            <person name="Patterson W."/>
            <person name="Spatafora J.W."/>
        </authorList>
    </citation>
    <scope>NUCLEOTIDE SEQUENCE [LARGE SCALE GENOMIC DNA]</scope>
    <source>
        <strain evidence="5 6">CBS 113982</strain>
    </source>
</reference>
<dbReference type="Gene3D" id="3.30.70.2490">
    <property type="match status" value="1"/>
</dbReference>
<evidence type="ECO:0000259" key="4">
    <source>
        <dbReference type="PROSITE" id="PS52004"/>
    </source>
</evidence>
<feature type="non-terminal residue" evidence="5">
    <location>
        <position position="1"/>
    </location>
</feature>
<dbReference type="Pfam" id="PF02801">
    <property type="entry name" value="Ketoacyl-synt_C"/>
    <property type="match status" value="1"/>
</dbReference>
<dbReference type="EC" id="2.3.1.41" evidence="2"/>